<keyword evidence="1" id="KW-0175">Coiled coil</keyword>
<proteinExistence type="predicted"/>
<dbReference type="AlphaFoldDB" id="A0A699HWD1"/>
<name>A0A699HWD1_TANCI</name>
<feature type="region of interest" description="Disordered" evidence="2">
    <location>
        <begin position="140"/>
        <end position="198"/>
    </location>
</feature>
<feature type="coiled-coil region" evidence="1">
    <location>
        <begin position="362"/>
        <end position="389"/>
    </location>
</feature>
<comment type="caution">
    <text evidence="3">The sequence shown here is derived from an EMBL/GenBank/DDBJ whole genome shotgun (WGS) entry which is preliminary data.</text>
</comment>
<accession>A0A699HWD1</accession>
<feature type="compositionally biased region" description="Polar residues" evidence="2">
    <location>
        <begin position="152"/>
        <end position="184"/>
    </location>
</feature>
<evidence type="ECO:0000256" key="1">
    <source>
        <dbReference type="SAM" id="Coils"/>
    </source>
</evidence>
<protein>
    <recommendedName>
        <fullName evidence="4">Gag-Pol polyprotein</fullName>
    </recommendedName>
</protein>
<evidence type="ECO:0000313" key="3">
    <source>
        <dbReference type="EMBL" id="GEY70151.1"/>
    </source>
</evidence>
<dbReference type="EMBL" id="BKCJ010201556">
    <property type="protein sequence ID" value="GEY70151.1"/>
    <property type="molecule type" value="Genomic_DNA"/>
</dbReference>
<evidence type="ECO:0008006" key="4">
    <source>
        <dbReference type="Google" id="ProtNLM"/>
    </source>
</evidence>
<organism evidence="3">
    <name type="scientific">Tanacetum cinerariifolium</name>
    <name type="common">Dalmatian daisy</name>
    <name type="synonym">Chrysanthemum cinerariifolium</name>
    <dbReference type="NCBI Taxonomy" id="118510"/>
    <lineage>
        <taxon>Eukaryota</taxon>
        <taxon>Viridiplantae</taxon>
        <taxon>Streptophyta</taxon>
        <taxon>Embryophyta</taxon>
        <taxon>Tracheophyta</taxon>
        <taxon>Spermatophyta</taxon>
        <taxon>Magnoliopsida</taxon>
        <taxon>eudicotyledons</taxon>
        <taxon>Gunneridae</taxon>
        <taxon>Pentapetalae</taxon>
        <taxon>asterids</taxon>
        <taxon>campanulids</taxon>
        <taxon>Asterales</taxon>
        <taxon>Asteraceae</taxon>
        <taxon>Asteroideae</taxon>
        <taxon>Anthemideae</taxon>
        <taxon>Anthemidinae</taxon>
        <taxon>Tanacetum</taxon>
    </lineage>
</organism>
<evidence type="ECO:0000256" key="2">
    <source>
        <dbReference type="SAM" id="MobiDB-lite"/>
    </source>
</evidence>
<reference evidence="3" key="1">
    <citation type="journal article" date="2019" name="Sci. Rep.">
        <title>Draft genome of Tanacetum cinerariifolium, the natural source of mosquito coil.</title>
        <authorList>
            <person name="Yamashiro T."/>
            <person name="Shiraishi A."/>
            <person name="Satake H."/>
            <person name="Nakayama K."/>
        </authorList>
    </citation>
    <scope>NUCLEOTIDE SEQUENCE</scope>
</reference>
<gene>
    <name evidence="3" type="ORF">Tci_442125</name>
</gene>
<sequence>MRYVKTKPNRELLKKTIYEGPYIMTEITHQETPKDGYRPRVPGFTKKETYANIGPENRKLINAEAKAVHMTLNGIKNDIYSTMDACPNAKEIWIAIEHLQIHLVHQHSRFNEIRAESIARNSNPLALVAATQNYPNDYYQAPPASKAYKYHTPSSRKTQSTRTNATNKNKGTKIVKQTSHQSKLASEEDNDEEQAQRDKQIRKVWLSLQSTSKTSKNLPITTSEPYQTLETRMLILLQELRITEILDEEPDEKEFKAHYMYMEKIQEVLHVIDDNSGPTNGFEPLEKVHTDDDYNVFATKRQHSEQSESINNIYLVEMDDSNIILDSTYMCDNEKKDEQNAREPEDECVLLASLIANFKPDVDENKKIQKQLKKENTSLTQELDKYKLDLKYCKIKLLRNNFSKNQKDREIVKLRCKEALDLLASNHKNAESLKTEAYRTFLVSEENAKLVNQISMQER</sequence>